<evidence type="ECO:0000313" key="2">
    <source>
        <dbReference type="EMBL" id="OGG27314.1"/>
    </source>
</evidence>
<reference evidence="2 3" key="1">
    <citation type="journal article" date="2016" name="Nat. Commun.">
        <title>Thousands of microbial genomes shed light on interconnected biogeochemical processes in an aquifer system.</title>
        <authorList>
            <person name="Anantharaman K."/>
            <person name="Brown C.T."/>
            <person name="Hug L.A."/>
            <person name="Sharon I."/>
            <person name="Castelle C.J."/>
            <person name="Probst A.J."/>
            <person name="Thomas B.C."/>
            <person name="Singh A."/>
            <person name="Wilkins M.J."/>
            <person name="Karaoz U."/>
            <person name="Brodie E.L."/>
            <person name="Williams K.H."/>
            <person name="Hubbard S.S."/>
            <person name="Banfield J.F."/>
        </authorList>
    </citation>
    <scope>NUCLEOTIDE SEQUENCE [LARGE SCALE GENOMIC DNA]</scope>
</reference>
<accession>A0A1F6ARJ8</accession>
<feature type="transmembrane region" description="Helical" evidence="1">
    <location>
        <begin position="7"/>
        <end position="27"/>
    </location>
</feature>
<keyword evidence="1" id="KW-0812">Transmembrane</keyword>
<feature type="transmembrane region" description="Helical" evidence="1">
    <location>
        <begin position="77"/>
        <end position="93"/>
    </location>
</feature>
<protein>
    <submittedName>
        <fullName evidence="2">Uncharacterized protein</fullName>
    </submittedName>
</protein>
<dbReference type="EMBL" id="MFJY01000051">
    <property type="protein sequence ID" value="OGG27314.1"/>
    <property type="molecule type" value="Genomic_DNA"/>
</dbReference>
<proteinExistence type="predicted"/>
<dbReference type="Proteomes" id="UP000178305">
    <property type="component" value="Unassembled WGS sequence"/>
</dbReference>
<keyword evidence="1" id="KW-1133">Transmembrane helix</keyword>
<evidence type="ECO:0000313" key="3">
    <source>
        <dbReference type="Proteomes" id="UP000178305"/>
    </source>
</evidence>
<gene>
    <name evidence="2" type="ORF">A3A64_01105</name>
</gene>
<organism evidence="2 3">
    <name type="scientific">Candidatus Gottesmanbacteria bacterium RIFCSPLOWO2_01_FULL_48_11</name>
    <dbReference type="NCBI Taxonomy" id="1798395"/>
    <lineage>
        <taxon>Bacteria</taxon>
        <taxon>Candidatus Gottesmaniibacteriota</taxon>
    </lineage>
</organism>
<dbReference type="AlphaFoldDB" id="A0A1F6ARJ8"/>
<sequence length="98" mass="10968">MRKKALILLRTSIWVSLLMVGILIYYVNHYLPKGPMIATGDVVCQNDGRGSCGESSVEDVRNLKIPEWAKFFKKSDGMLLFFGLLFGAIVVSAKREES</sequence>
<comment type="caution">
    <text evidence="2">The sequence shown here is derived from an EMBL/GenBank/DDBJ whole genome shotgun (WGS) entry which is preliminary data.</text>
</comment>
<evidence type="ECO:0000256" key="1">
    <source>
        <dbReference type="SAM" id="Phobius"/>
    </source>
</evidence>
<name>A0A1F6ARJ8_9BACT</name>
<keyword evidence="1" id="KW-0472">Membrane</keyword>